<keyword evidence="3" id="KW-0812">Transmembrane</keyword>
<keyword evidence="3" id="KW-1133">Transmembrane helix</keyword>
<keyword evidence="5" id="KW-1185">Reference proteome</keyword>
<sequence length="207" mass="22186">MDIGEFFQPSTLEPIIKWTGVLVGLAGAILASPDGSRQFVRASWRWVRSLFGPRSPSVESATGQASGGVRTEGTAYGVKPWDEHTTLKTRIDMLLTRIEQLEGTLVQVKAELGNRIDSLGAQISELTSALDQAKQELHRRIDTNEKRAAEIDAFGLPVIGLGIFLSGVPDELAAAPWVGVPLTIVSIAAAIVVFALGIKRGAWSGKL</sequence>
<proteinExistence type="predicted"/>
<protein>
    <submittedName>
        <fullName evidence="4">Uncharacterized protein</fullName>
    </submittedName>
</protein>
<evidence type="ECO:0000256" key="2">
    <source>
        <dbReference type="SAM" id="MobiDB-lite"/>
    </source>
</evidence>
<dbReference type="RefSeq" id="WP_301227446.1">
    <property type="nucleotide sequence ID" value="NZ_JAROCG010000001.1"/>
</dbReference>
<evidence type="ECO:0000256" key="1">
    <source>
        <dbReference type="SAM" id="Coils"/>
    </source>
</evidence>
<accession>A0ABT8K3S3</accession>
<feature type="transmembrane region" description="Helical" evidence="3">
    <location>
        <begin position="149"/>
        <end position="168"/>
    </location>
</feature>
<feature type="region of interest" description="Disordered" evidence="2">
    <location>
        <begin position="54"/>
        <end position="75"/>
    </location>
</feature>
<feature type="transmembrane region" description="Helical" evidence="3">
    <location>
        <begin position="174"/>
        <end position="198"/>
    </location>
</feature>
<evidence type="ECO:0000313" key="4">
    <source>
        <dbReference type="EMBL" id="MDN4611461.1"/>
    </source>
</evidence>
<evidence type="ECO:0000256" key="3">
    <source>
        <dbReference type="SAM" id="Phobius"/>
    </source>
</evidence>
<feature type="coiled-coil region" evidence="1">
    <location>
        <begin position="91"/>
        <end position="136"/>
    </location>
</feature>
<evidence type="ECO:0000313" key="5">
    <source>
        <dbReference type="Proteomes" id="UP001174209"/>
    </source>
</evidence>
<organism evidence="4 5">
    <name type="scientific">Arthrobacter burdickii</name>
    <dbReference type="NCBI Taxonomy" id="3035920"/>
    <lineage>
        <taxon>Bacteria</taxon>
        <taxon>Bacillati</taxon>
        <taxon>Actinomycetota</taxon>
        <taxon>Actinomycetes</taxon>
        <taxon>Micrococcales</taxon>
        <taxon>Micrococcaceae</taxon>
        <taxon>Arthrobacter</taxon>
    </lineage>
</organism>
<keyword evidence="3" id="KW-0472">Membrane</keyword>
<comment type="caution">
    <text evidence="4">The sequence shown here is derived from an EMBL/GenBank/DDBJ whole genome shotgun (WGS) entry which is preliminary data.</text>
</comment>
<name>A0ABT8K3S3_9MICC</name>
<dbReference type="Gene3D" id="1.20.5.1700">
    <property type="match status" value="1"/>
</dbReference>
<keyword evidence="1" id="KW-0175">Coiled coil</keyword>
<dbReference type="Proteomes" id="UP001174209">
    <property type="component" value="Unassembled WGS sequence"/>
</dbReference>
<feature type="transmembrane region" description="Helical" evidence="3">
    <location>
        <begin position="15"/>
        <end position="32"/>
    </location>
</feature>
<reference evidence="4" key="1">
    <citation type="submission" date="2023-06" db="EMBL/GenBank/DDBJ databases">
        <title>MT1 and MT2 Draft Genomes of Novel Species.</title>
        <authorList>
            <person name="Venkateswaran K."/>
        </authorList>
    </citation>
    <scope>NUCLEOTIDE SEQUENCE</scope>
    <source>
        <strain evidence="4">IIF3SC-B10</strain>
    </source>
</reference>
<gene>
    <name evidence="4" type="ORF">P5G52_11370</name>
</gene>
<dbReference type="EMBL" id="JAROCG010000001">
    <property type="protein sequence ID" value="MDN4611461.1"/>
    <property type="molecule type" value="Genomic_DNA"/>
</dbReference>